<dbReference type="GO" id="GO:0009228">
    <property type="term" value="P:thiamine biosynthetic process"/>
    <property type="evidence" value="ECO:0007669"/>
    <property type="project" value="InterPro"/>
</dbReference>
<organism evidence="4 5">
    <name type="scientific">Pseudomonas segetis</name>
    <dbReference type="NCBI Taxonomy" id="298908"/>
    <lineage>
        <taxon>Bacteria</taxon>
        <taxon>Pseudomonadati</taxon>
        <taxon>Pseudomonadota</taxon>
        <taxon>Gammaproteobacteria</taxon>
        <taxon>Pseudomonadales</taxon>
        <taxon>Pseudomonadaceae</taxon>
        <taxon>Pseudomonas</taxon>
    </lineage>
</organism>
<dbReference type="EMBL" id="FZOG01000004">
    <property type="protein sequence ID" value="SNS74984.1"/>
    <property type="molecule type" value="Genomic_DNA"/>
</dbReference>
<dbReference type="UniPathway" id="UPA00060">
    <property type="reaction ID" value="UER00138"/>
</dbReference>
<evidence type="ECO:0000256" key="2">
    <source>
        <dbReference type="ARBA" id="ARBA00012135"/>
    </source>
</evidence>
<evidence type="ECO:0000313" key="5">
    <source>
        <dbReference type="Proteomes" id="UP000242915"/>
    </source>
</evidence>
<dbReference type="GO" id="GO:0009229">
    <property type="term" value="P:thiamine diphosphate biosynthetic process"/>
    <property type="evidence" value="ECO:0007669"/>
    <property type="project" value="UniProtKB-UniPathway"/>
</dbReference>
<dbReference type="Pfam" id="PF08543">
    <property type="entry name" value="Phos_pyr_kin"/>
    <property type="match status" value="1"/>
</dbReference>
<dbReference type="GO" id="GO:0008902">
    <property type="term" value="F:hydroxymethylpyrimidine kinase activity"/>
    <property type="evidence" value="ECO:0007669"/>
    <property type="project" value="UniProtKB-EC"/>
</dbReference>
<dbReference type="PANTHER" id="PTHR20858">
    <property type="entry name" value="PHOSPHOMETHYLPYRIMIDINE KINASE"/>
    <property type="match status" value="1"/>
</dbReference>
<keyword evidence="5" id="KW-1185">Reference proteome</keyword>
<dbReference type="InterPro" id="IPR013749">
    <property type="entry name" value="PM/HMP-P_kinase-1"/>
</dbReference>
<dbReference type="PANTHER" id="PTHR20858:SF17">
    <property type="entry name" value="HYDROXYMETHYLPYRIMIDINE_PHOSPHOMETHYLPYRIMIDINE KINASE THI20-RELATED"/>
    <property type="match status" value="1"/>
</dbReference>
<protein>
    <recommendedName>
        <fullName evidence="2">hydroxymethylpyrimidine kinase</fullName>
        <ecNumber evidence="2">2.7.1.49</ecNumber>
    </recommendedName>
</protein>
<dbReference type="CDD" id="cd01169">
    <property type="entry name" value="HMPP_kinase"/>
    <property type="match status" value="1"/>
</dbReference>
<dbReference type="GO" id="GO:0008972">
    <property type="term" value="F:phosphomethylpyrimidine kinase activity"/>
    <property type="evidence" value="ECO:0007669"/>
    <property type="project" value="InterPro"/>
</dbReference>
<dbReference type="InterPro" id="IPR029056">
    <property type="entry name" value="Ribokinase-like"/>
</dbReference>
<dbReference type="AlphaFoldDB" id="A0A239H403"/>
<name>A0A239H403_9PSED</name>
<accession>A0A239H403</accession>
<dbReference type="EC" id="2.7.1.49" evidence="2"/>
<dbReference type="Gene3D" id="3.40.1190.20">
    <property type="match status" value="1"/>
</dbReference>
<proteinExistence type="predicted"/>
<evidence type="ECO:0000256" key="1">
    <source>
        <dbReference type="ARBA" id="ARBA00004948"/>
    </source>
</evidence>
<sequence>MSQANIRDLMISSRTMKMPTSRPVVLCLSGHDPSGGAGLQADIEALLAQGCHAAPTVTALTVQDTVNVSDFRVLDREWVLAQANAVIADLHVEAIKLGMLGSVEMVETVLEIRAKLPGIPLVCDPVLRAGGGGALGKDEVGYAMRERLFPASTIATPNLPEARILAELPDGSADECAAKLLPFIEHLLITGGHGDEHEVHNRLYSRGGDQHTFTCQRLPGSYHGSGCTLASTLAGRLAIGEELISAVRTALDYTWRTLRDAERPGQGQFIPRRLPLDGV</sequence>
<keyword evidence="4" id="KW-0418">Kinase</keyword>
<evidence type="ECO:0000259" key="3">
    <source>
        <dbReference type="Pfam" id="PF08543"/>
    </source>
</evidence>
<feature type="domain" description="Pyridoxamine kinase/Phosphomethylpyrimidine kinase" evidence="3">
    <location>
        <begin position="32"/>
        <end position="268"/>
    </location>
</feature>
<dbReference type="GO" id="GO:0005829">
    <property type="term" value="C:cytosol"/>
    <property type="evidence" value="ECO:0007669"/>
    <property type="project" value="TreeGrafter"/>
</dbReference>
<keyword evidence="4" id="KW-0808">Transferase</keyword>
<evidence type="ECO:0000313" key="4">
    <source>
        <dbReference type="EMBL" id="SNS74984.1"/>
    </source>
</evidence>
<dbReference type="Proteomes" id="UP000242915">
    <property type="component" value="Unassembled WGS sequence"/>
</dbReference>
<dbReference type="InterPro" id="IPR004399">
    <property type="entry name" value="HMP/HMP-P_kinase_dom"/>
</dbReference>
<reference evidence="5" key="1">
    <citation type="submission" date="2017-06" db="EMBL/GenBank/DDBJ databases">
        <authorList>
            <person name="Varghese N."/>
            <person name="Submissions S."/>
        </authorList>
    </citation>
    <scope>NUCLEOTIDE SEQUENCE [LARGE SCALE GENOMIC DNA]</scope>
    <source>
        <strain evidence="5">CIP 108523</strain>
    </source>
</reference>
<gene>
    <name evidence="4" type="ORF">SAMN05216255_3241</name>
</gene>
<dbReference type="SUPFAM" id="SSF53613">
    <property type="entry name" value="Ribokinase-like"/>
    <property type="match status" value="1"/>
</dbReference>
<comment type="pathway">
    <text evidence="1">Cofactor biosynthesis; thiamine diphosphate biosynthesis.</text>
</comment>